<dbReference type="RefSeq" id="WP_245686853.1">
    <property type="nucleotide sequence ID" value="NZ_BJVZ01000002.1"/>
</dbReference>
<dbReference type="GO" id="GO:0016209">
    <property type="term" value="F:antioxidant activity"/>
    <property type="evidence" value="ECO:0007669"/>
    <property type="project" value="InterPro"/>
</dbReference>
<dbReference type="InterPro" id="IPR036249">
    <property type="entry name" value="Thioredoxin-like_sf"/>
</dbReference>
<dbReference type="InterPro" id="IPR013766">
    <property type="entry name" value="Thioredoxin_domain"/>
</dbReference>
<accession>A0A1H0CI75</accession>
<dbReference type="GO" id="GO:0016491">
    <property type="term" value="F:oxidoreductase activity"/>
    <property type="evidence" value="ECO:0007669"/>
    <property type="project" value="InterPro"/>
</dbReference>
<proteinExistence type="predicted"/>
<dbReference type="InterPro" id="IPR000866">
    <property type="entry name" value="AhpC/TSA"/>
</dbReference>
<dbReference type="Pfam" id="PF00578">
    <property type="entry name" value="AhpC-TSA"/>
    <property type="match status" value="1"/>
</dbReference>
<organism evidence="3 4">
    <name type="scientific">Tenuibacillus multivorans</name>
    <dbReference type="NCBI Taxonomy" id="237069"/>
    <lineage>
        <taxon>Bacteria</taxon>
        <taxon>Bacillati</taxon>
        <taxon>Bacillota</taxon>
        <taxon>Bacilli</taxon>
        <taxon>Bacillales</taxon>
        <taxon>Bacillaceae</taxon>
        <taxon>Tenuibacillus</taxon>
    </lineage>
</organism>
<reference evidence="3 4" key="1">
    <citation type="submission" date="2016-10" db="EMBL/GenBank/DDBJ databases">
        <authorList>
            <person name="de Groot N.N."/>
        </authorList>
    </citation>
    <scope>NUCLEOTIDE SEQUENCE [LARGE SCALE GENOMIC DNA]</scope>
    <source>
        <strain evidence="3 4">CGMCC 1.3442</strain>
    </source>
</reference>
<evidence type="ECO:0000259" key="2">
    <source>
        <dbReference type="PROSITE" id="PS51352"/>
    </source>
</evidence>
<dbReference type="InterPro" id="IPR050553">
    <property type="entry name" value="Thioredoxin_ResA/DsbE_sf"/>
</dbReference>
<evidence type="ECO:0000313" key="3">
    <source>
        <dbReference type="EMBL" id="SDN57580.1"/>
    </source>
</evidence>
<name>A0A1H0CI75_9BACI</name>
<dbReference type="Gene3D" id="3.40.30.10">
    <property type="entry name" value="Glutaredoxin"/>
    <property type="match status" value="1"/>
</dbReference>
<dbReference type="CDD" id="cd02966">
    <property type="entry name" value="TlpA_like_family"/>
    <property type="match status" value="1"/>
</dbReference>
<keyword evidence="4" id="KW-1185">Reference proteome</keyword>
<dbReference type="STRING" id="237069.SAMN05216498_2548"/>
<dbReference type="EMBL" id="FNIG01000006">
    <property type="protein sequence ID" value="SDN57580.1"/>
    <property type="molecule type" value="Genomic_DNA"/>
</dbReference>
<gene>
    <name evidence="3" type="ORF">SAMN05216498_2548</name>
</gene>
<protein>
    <submittedName>
        <fullName evidence="3">Peroxiredoxin</fullName>
    </submittedName>
</protein>
<dbReference type="PANTHER" id="PTHR42852:SF13">
    <property type="entry name" value="PROTEIN DIPZ"/>
    <property type="match status" value="1"/>
</dbReference>
<dbReference type="SUPFAM" id="SSF52833">
    <property type="entry name" value="Thioredoxin-like"/>
    <property type="match status" value="1"/>
</dbReference>
<dbReference type="Proteomes" id="UP000199334">
    <property type="component" value="Unassembled WGS sequence"/>
</dbReference>
<sequence>MLWKRLIALGIILSLISIIVFNTMTAEEDQAERDGAVFVTPEGSDVDTSGIKVGEVAPNFKLTTLDGETVQLSDFRGKKVFINFWATWCAPCKAEMPHMQDFYEQYSDEVEVIAVNATGQERNKNDVETFVKDYGLTFPIPLDETTEVTAMYQAVSFPTTFFINTEGDVQLQRKVGPMTFEEMEKKMNQLD</sequence>
<feature type="domain" description="Thioredoxin" evidence="2">
    <location>
        <begin position="51"/>
        <end position="191"/>
    </location>
</feature>
<evidence type="ECO:0000256" key="1">
    <source>
        <dbReference type="ARBA" id="ARBA00023157"/>
    </source>
</evidence>
<dbReference type="PROSITE" id="PS51352">
    <property type="entry name" value="THIOREDOXIN_2"/>
    <property type="match status" value="1"/>
</dbReference>
<evidence type="ECO:0000313" key="4">
    <source>
        <dbReference type="Proteomes" id="UP000199334"/>
    </source>
</evidence>
<dbReference type="InterPro" id="IPR017937">
    <property type="entry name" value="Thioredoxin_CS"/>
</dbReference>
<dbReference type="PANTHER" id="PTHR42852">
    <property type="entry name" value="THIOL:DISULFIDE INTERCHANGE PROTEIN DSBE"/>
    <property type="match status" value="1"/>
</dbReference>
<keyword evidence="1" id="KW-1015">Disulfide bond</keyword>
<dbReference type="PROSITE" id="PS00194">
    <property type="entry name" value="THIOREDOXIN_1"/>
    <property type="match status" value="1"/>
</dbReference>
<dbReference type="AlphaFoldDB" id="A0A1H0CI75"/>